<evidence type="ECO:0000313" key="10">
    <source>
        <dbReference type="Proteomes" id="UP000650511"/>
    </source>
</evidence>
<organism evidence="9 10">
    <name type="scientific">Egicoccus halophilus</name>
    <dbReference type="NCBI Taxonomy" id="1670830"/>
    <lineage>
        <taxon>Bacteria</taxon>
        <taxon>Bacillati</taxon>
        <taxon>Actinomycetota</taxon>
        <taxon>Nitriliruptoria</taxon>
        <taxon>Egicoccales</taxon>
        <taxon>Egicoccaceae</taxon>
        <taxon>Egicoccus</taxon>
    </lineage>
</organism>
<dbReference type="Gene3D" id="3.60.70.12">
    <property type="entry name" value="L-amino peptidase D-ALA esterase/amidase"/>
    <property type="match status" value="1"/>
</dbReference>
<keyword evidence="5 8" id="KW-0808">Transferase</keyword>
<dbReference type="PANTHER" id="PTHR23100:SF0">
    <property type="entry name" value="ARGININE BIOSYNTHESIS BIFUNCTIONAL PROTEIN ARGJ, MITOCHONDRIAL"/>
    <property type="match status" value="1"/>
</dbReference>
<comment type="subcellular location">
    <subcellularLocation>
        <location evidence="1 8">Cytoplasm</location>
    </subcellularLocation>
</comment>
<dbReference type="SUPFAM" id="SSF56266">
    <property type="entry name" value="DmpA/ArgJ-like"/>
    <property type="match status" value="1"/>
</dbReference>
<comment type="catalytic activity">
    <reaction evidence="8">
        <text>N(2)-acetyl-L-ornithine + L-glutamate = N-acetyl-L-glutamate + L-ornithine</text>
        <dbReference type="Rhea" id="RHEA:15349"/>
        <dbReference type="ChEBI" id="CHEBI:29985"/>
        <dbReference type="ChEBI" id="CHEBI:44337"/>
        <dbReference type="ChEBI" id="CHEBI:46911"/>
        <dbReference type="ChEBI" id="CHEBI:57805"/>
        <dbReference type="EC" id="2.3.1.35"/>
    </reaction>
</comment>
<feature type="site" description="Involved in the stabilization of negative charge on the oxyanion by the formation of the oxyanion hole" evidence="8">
    <location>
        <position position="124"/>
    </location>
</feature>
<dbReference type="HAMAP" id="MF_01106">
    <property type="entry name" value="ArgJ"/>
    <property type="match status" value="1"/>
</dbReference>
<feature type="binding site" evidence="8">
    <location>
        <position position="400"/>
    </location>
    <ligand>
        <name>substrate</name>
    </ligand>
</feature>
<dbReference type="AlphaFoldDB" id="A0A8J3A9G6"/>
<dbReference type="Pfam" id="PF01960">
    <property type="entry name" value="ArgJ"/>
    <property type="match status" value="1"/>
</dbReference>
<feature type="site" description="Cleavage; by autolysis" evidence="8">
    <location>
        <begin position="197"/>
        <end position="198"/>
    </location>
</feature>
<dbReference type="InterPro" id="IPR002813">
    <property type="entry name" value="Arg_biosynth_ArgJ"/>
</dbReference>
<dbReference type="GO" id="GO:0005737">
    <property type="term" value="C:cytoplasm"/>
    <property type="evidence" value="ECO:0007669"/>
    <property type="project" value="UniProtKB-SubCell"/>
</dbReference>
<comment type="similarity">
    <text evidence="2 8">Belongs to the ArgJ family.</text>
</comment>
<evidence type="ECO:0000256" key="4">
    <source>
        <dbReference type="ARBA" id="ARBA00022490"/>
    </source>
</evidence>
<dbReference type="FunFam" id="3.10.20.340:FF:000003">
    <property type="entry name" value="Arginine biosynthesis bifunctional protein ArgJ"/>
    <property type="match status" value="1"/>
</dbReference>
<evidence type="ECO:0000313" key="9">
    <source>
        <dbReference type="EMBL" id="GGI07498.1"/>
    </source>
</evidence>
<dbReference type="Gene3D" id="3.10.20.340">
    <property type="entry name" value="ArgJ beta chain, C-terminal domain"/>
    <property type="match status" value="1"/>
</dbReference>
<reference evidence="9" key="1">
    <citation type="journal article" date="2014" name="Int. J. Syst. Evol. Microbiol.">
        <title>Complete genome sequence of Corynebacterium casei LMG S-19264T (=DSM 44701T), isolated from a smear-ripened cheese.</title>
        <authorList>
            <consortium name="US DOE Joint Genome Institute (JGI-PGF)"/>
            <person name="Walter F."/>
            <person name="Albersmeier A."/>
            <person name="Kalinowski J."/>
            <person name="Ruckert C."/>
        </authorList>
    </citation>
    <scope>NUCLEOTIDE SEQUENCE</scope>
    <source>
        <strain evidence="9">CGMCC 1.14988</strain>
    </source>
</reference>
<gene>
    <name evidence="8 9" type="primary">argJ</name>
    <name evidence="9" type="ORF">GCM10011354_24400</name>
</gene>
<evidence type="ECO:0000256" key="2">
    <source>
        <dbReference type="ARBA" id="ARBA00006774"/>
    </source>
</evidence>
<dbReference type="GO" id="GO:0006592">
    <property type="term" value="P:ornithine biosynthetic process"/>
    <property type="evidence" value="ECO:0007669"/>
    <property type="project" value="TreeGrafter"/>
</dbReference>
<sequence length="405" mass="40911">MIGDWGPQDRSGLTPVPGGATAADGFRAGGVASGVKASGRPDLALVVADVPAGAAAVTTTNLVKAPACHLTDRHVANGRAQAIVINAGNANVCTPEGEAHAQRLADATAEQLGLLSQDVLVMSTGVIGVPLPVQRIEAALPALAAGLTRDGGDAAAHAMLTTDTRTKQVAYRVSDEQGSCVVGGMAKGVGMIEPAMATLLVVVTTDAPLSGPVGRQLLRAAVSRTFNRISVDGDGSTSDTVALLASGAAARPPGLDTLARGVAAVCADLAHAVVSDGEGATRVAAVTVRQAATEADAETLARAVATSLLVRAALHGADPNWGRILMAMGNARVDFDPRRVSVRCGGITVCRFGVAATFDRGQAAVAMQQPEVSIEVDLGSGDAAATVLTCDLTPEYVRFNAEYTT</sequence>
<feature type="binding site" evidence="8">
    <location>
        <position position="161"/>
    </location>
    <ligand>
        <name>substrate</name>
    </ligand>
</feature>
<feature type="chain" id="PRO_5035346872" description="Arginine biosynthesis bifunctional protein ArgJ beta chain" evidence="8">
    <location>
        <begin position="198"/>
        <end position="405"/>
    </location>
</feature>
<keyword evidence="8" id="KW-0028">Amino-acid biosynthesis</keyword>
<evidence type="ECO:0000256" key="5">
    <source>
        <dbReference type="ARBA" id="ARBA00022679"/>
    </source>
</evidence>
<evidence type="ECO:0000256" key="3">
    <source>
        <dbReference type="ARBA" id="ARBA00011475"/>
    </source>
</evidence>
<name>A0A8J3A9G6_9ACTN</name>
<feature type="binding site" evidence="8">
    <location>
        <position position="278"/>
    </location>
    <ligand>
        <name>substrate</name>
    </ligand>
</feature>
<dbReference type="GO" id="GO:0004042">
    <property type="term" value="F:L-glutamate N-acetyltransferase activity"/>
    <property type="evidence" value="ECO:0007669"/>
    <property type="project" value="UniProtKB-UniRule"/>
</dbReference>
<dbReference type="EMBL" id="BMHA01000008">
    <property type="protein sequence ID" value="GGI07498.1"/>
    <property type="molecule type" value="Genomic_DNA"/>
</dbReference>
<keyword evidence="6 8" id="KW-0068">Autocatalytic cleavage</keyword>
<keyword evidence="7 8" id="KW-0012">Acyltransferase</keyword>
<comment type="function">
    <text evidence="8">Catalyzes two activities which are involved in the cyclic version of arginine biosynthesis: the synthesis of N-acetylglutamate from glutamate and acetyl-CoA as the acetyl donor, and of ornithine by transacetylation between N(2)-acetylornithine and glutamate.</text>
</comment>
<dbReference type="EC" id="2.3.1.1" evidence="8"/>
<evidence type="ECO:0000256" key="1">
    <source>
        <dbReference type="ARBA" id="ARBA00004496"/>
    </source>
</evidence>
<dbReference type="NCBIfam" id="TIGR00120">
    <property type="entry name" value="ArgJ"/>
    <property type="match status" value="1"/>
</dbReference>
<comment type="catalytic activity">
    <reaction evidence="8">
        <text>L-glutamate + acetyl-CoA = N-acetyl-L-glutamate + CoA + H(+)</text>
        <dbReference type="Rhea" id="RHEA:24292"/>
        <dbReference type="ChEBI" id="CHEBI:15378"/>
        <dbReference type="ChEBI" id="CHEBI:29985"/>
        <dbReference type="ChEBI" id="CHEBI:44337"/>
        <dbReference type="ChEBI" id="CHEBI:57287"/>
        <dbReference type="ChEBI" id="CHEBI:57288"/>
        <dbReference type="EC" id="2.3.1.1"/>
    </reaction>
</comment>
<comment type="pathway">
    <text evidence="8">Amino-acid biosynthesis; L-arginine biosynthesis; N(2)-acetyl-L-ornithine from L-glutamate: step 1/4.</text>
</comment>
<comment type="caution">
    <text evidence="9">The sequence shown here is derived from an EMBL/GenBank/DDBJ whole genome shotgun (WGS) entry which is preliminary data.</text>
</comment>
<dbReference type="Proteomes" id="UP000650511">
    <property type="component" value="Unassembled WGS sequence"/>
</dbReference>
<evidence type="ECO:0000256" key="7">
    <source>
        <dbReference type="ARBA" id="ARBA00023315"/>
    </source>
</evidence>
<feature type="site" description="Involved in the stabilization of negative charge on the oxyanion by the formation of the oxyanion hole" evidence="8">
    <location>
        <position position="125"/>
    </location>
</feature>
<dbReference type="RefSeq" id="WP_205745194.1">
    <property type="nucleotide sequence ID" value="NZ_BMHA01000008.1"/>
</dbReference>
<dbReference type="CDD" id="cd02152">
    <property type="entry name" value="OAT"/>
    <property type="match status" value="1"/>
</dbReference>
<reference evidence="9" key="2">
    <citation type="submission" date="2020-09" db="EMBL/GenBank/DDBJ databases">
        <authorList>
            <person name="Sun Q."/>
            <person name="Zhou Y."/>
        </authorList>
    </citation>
    <scope>NUCLEOTIDE SEQUENCE</scope>
    <source>
        <strain evidence="9">CGMCC 1.14988</strain>
    </source>
</reference>
<dbReference type="InterPro" id="IPR042195">
    <property type="entry name" value="ArgJ_beta_C"/>
</dbReference>
<comment type="subunit">
    <text evidence="3 8">Heterotetramer of two alpha and two beta chains.</text>
</comment>
<protein>
    <recommendedName>
        <fullName evidence="8">Arginine biosynthesis bifunctional protein ArgJ</fullName>
    </recommendedName>
    <domain>
        <recommendedName>
            <fullName evidence="8">Glutamate N-acetyltransferase</fullName>
            <ecNumber evidence="8">2.3.1.35</ecNumber>
        </recommendedName>
        <alternativeName>
            <fullName evidence="8">Ornithine acetyltransferase</fullName>
            <shortName evidence="8">OATase</shortName>
        </alternativeName>
        <alternativeName>
            <fullName evidence="8">Ornithine transacetylase</fullName>
        </alternativeName>
    </domain>
    <domain>
        <recommendedName>
            <fullName evidence="8">Amino-acid acetyltransferase</fullName>
            <ecNumber evidence="8">2.3.1.1</ecNumber>
        </recommendedName>
        <alternativeName>
            <fullName evidence="8">N-acetylglutamate synthase</fullName>
            <shortName evidence="8">AGSase</shortName>
        </alternativeName>
    </domain>
    <component>
        <recommendedName>
            <fullName evidence="8">Arginine biosynthesis bifunctional protein ArgJ alpha chain</fullName>
        </recommendedName>
    </component>
    <component>
        <recommendedName>
            <fullName evidence="8">Arginine biosynthesis bifunctional protein ArgJ beta chain</fullName>
        </recommendedName>
    </component>
</protein>
<dbReference type="GO" id="GO:0006526">
    <property type="term" value="P:L-arginine biosynthetic process"/>
    <property type="evidence" value="ECO:0007669"/>
    <property type="project" value="UniProtKB-UniRule"/>
</dbReference>
<dbReference type="PANTHER" id="PTHR23100">
    <property type="entry name" value="ARGININE BIOSYNTHESIS BIFUNCTIONAL PROTEIN ARGJ"/>
    <property type="match status" value="1"/>
</dbReference>
<comment type="pathway">
    <text evidence="8">Amino-acid biosynthesis; L-arginine biosynthesis; L-ornithine and N-acetyl-L-glutamate from L-glutamate and N(2)-acetyl-L-ornithine (cyclic): step 1/1.</text>
</comment>
<keyword evidence="4 8" id="KW-0963">Cytoplasm</keyword>
<dbReference type="InterPro" id="IPR016117">
    <property type="entry name" value="ArgJ-like_dom_sf"/>
</dbReference>
<feature type="binding site" evidence="8">
    <location>
        <position position="405"/>
    </location>
    <ligand>
        <name>substrate</name>
    </ligand>
</feature>
<dbReference type="GO" id="GO:0004358">
    <property type="term" value="F:L-glutamate N-acetyltransferase activity, acting on acetyl-L-ornithine as donor"/>
    <property type="evidence" value="ECO:0007669"/>
    <property type="project" value="UniProtKB-UniRule"/>
</dbReference>
<evidence type="ECO:0000256" key="6">
    <source>
        <dbReference type="ARBA" id="ARBA00022813"/>
    </source>
</evidence>
<keyword evidence="10" id="KW-1185">Reference proteome</keyword>
<evidence type="ECO:0000256" key="8">
    <source>
        <dbReference type="HAMAP-Rule" id="MF_01106"/>
    </source>
</evidence>
<dbReference type="EC" id="2.3.1.35" evidence="8"/>
<feature type="binding site" evidence="8">
    <location>
        <position position="198"/>
    </location>
    <ligand>
        <name>substrate</name>
    </ligand>
</feature>
<dbReference type="NCBIfam" id="NF003802">
    <property type="entry name" value="PRK05388.1"/>
    <property type="match status" value="1"/>
</dbReference>
<feature type="active site" description="Nucleophile" evidence="8">
    <location>
        <position position="198"/>
    </location>
</feature>
<dbReference type="UniPathway" id="UPA00068">
    <property type="reaction ID" value="UER00106"/>
</dbReference>
<feature type="chain" id="PRO_5035346873" description="Arginine biosynthesis bifunctional protein ArgJ alpha chain" evidence="8">
    <location>
        <begin position="1"/>
        <end position="197"/>
    </location>
</feature>
<feature type="binding site" evidence="8">
    <location>
        <position position="187"/>
    </location>
    <ligand>
        <name>substrate</name>
    </ligand>
</feature>
<keyword evidence="8" id="KW-0511">Multifunctional enzyme</keyword>
<accession>A0A8J3A9G6</accession>
<proteinExistence type="inferred from homology"/>
<keyword evidence="8" id="KW-0055">Arginine biosynthesis</keyword>